<keyword evidence="4" id="KW-1185">Reference proteome</keyword>
<protein>
    <recommendedName>
        <fullName evidence="2">Protein kinase domain-containing protein</fullName>
    </recommendedName>
</protein>
<dbReference type="SMART" id="SM00220">
    <property type="entry name" value="S_TKc"/>
    <property type="match status" value="1"/>
</dbReference>
<dbReference type="InterPro" id="IPR051681">
    <property type="entry name" value="Ser/Thr_Kinases-Pseudokinases"/>
</dbReference>
<dbReference type="PANTHER" id="PTHR44329">
    <property type="entry name" value="SERINE/THREONINE-PROTEIN KINASE TNNI3K-RELATED"/>
    <property type="match status" value="1"/>
</dbReference>
<dbReference type="PANTHER" id="PTHR44329:SF214">
    <property type="entry name" value="PROTEIN KINASE DOMAIN-CONTAINING PROTEIN"/>
    <property type="match status" value="1"/>
</dbReference>
<feature type="region of interest" description="Disordered" evidence="1">
    <location>
        <begin position="191"/>
        <end position="267"/>
    </location>
</feature>
<dbReference type="STRING" id="33097.A0A150G3K0"/>
<reference evidence="4" key="1">
    <citation type="journal article" date="2016" name="Nat. Commun.">
        <title>The Gonium pectorale genome demonstrates co-option of cell cycle regulation during the evolution of multicellularity.</title>
        <authorList>
            <person name="Hanschen E.R."/>
            <person name="Marriage T.N."/>
            <person name="Ferris P.J."/>
            <person name="Hamaji T."/>
            <person name="Toyoda A."/>
            <person name="Fujiyama A."/>
            <person name="Neme R."/>
            <person name="Noguchi H."/>
            <person name="Minakuchi Y."/>
            <person name="Suzuki M."/>
            <person name="Kawai-Toyooka H."/>
            <person name="Smith D.R."/>
            <person name="Sparks H."/>
            <person name="Anderson J."/>
            <person name="Bakaric R."/>
            <person name="Luria V."/>
            <person name="Karger A."/>
            <person name="Kirschner M.W."/>
            <person name="Durand P.M."/>
            <person name="Michod R.E."/>
            <person name="Nozaki H."/>
            <person name="Olson B.J."/>
        </authorList>
    </citation>
    <scope>NUCLEOTIDE SEQUENCE [LARGE SCALE GENOMIC DNA]</scope>
    <source>
        <strain evidence="4">NIES-2863</strain>
    </source>
</reference>
<dbReference type="InterPro" id="IPR011009">
    <property type="entry name" value="Kinase-like_dom_sf"/>
</dbReference>
<dbReference type="EMBL" id="LSYV01000079">
    <property type="protein sequence ID" value="KXZ43890.1"/>
    <property type="molecule type" value="Genomic_DNA"/>
</dbReference>
<dbReference type="InterPro" id="IPR000719">
    <property type="entry name" value="Prot_kinase_dom"/>
</dbReference>
<name>A0A150G3K0_GONPE</name>
<feature type="region of interest" description="Disordered" evidence="1">
    <location>
        <begin position="805"/>
        <end position="842"/>
    </location>
</feature>
<dbReference type="PROSITE" id="PS00108">
    <property type="entry name" value="PROTEIN_KINASE_ST"/>
    <property type="match status" value="1"/>
</dbReference>
<dbReference type="InterPro" id="IPR008271">
    <property type="entry name" value="Ser/Thr_kinase_AS"/>
</dbReference>
<feature type="compositionally biased region" description="Gly residues" evidence="1">
    <location>
        <begin position="819"/>
        <end position="829"/>
    </location>
</feature>
<feature type="compositionally biased region" description="Low complexity" evidence="1">
    <location>
        <begin position="830"/>
        <end position="841"/>
    </location>
</feature>
<evidence type="ECO:0000313" key="4">
    <source>
        <dbReference type="Proteomes" id="UP000075714"/>
    </source>
</evidence>
<evidence type="ECO:0000313" key="3">
    <source>
        <dbReference type="EMBL" id="KXZ43890.1"/>
    </source>
</evidence>
<feature type="domain" description="Protein kinase" evidence="2">
    <location>
        <begin position="369"/>
        <end position="615"/>
    </location>
</feature>
<comment type="caution">
    <text evidence="3">The sequence shown here is derived from an EMBL/GenBank/DDBJ whole genome shotgun (WGS) entry which is preliminary data.</text>
</comment>
<evidence type="ECO:0000259" key="2">
    <source>
        <dbReference type="PROSITE" id="PS50011"/>
    </source>
</evidence>
<dbReference type="AlphaFoldDB" id="A0A150G3K0"/>
<proteinExistence type="predicted"/>
<dbReference type="OrthoDB" id="8891264at2759"/>
<feature type="region of interest" description="Disordered" evidence="1">
    <location>
        <begin position="686"/>
        <end position="714"/>
    </location>
</feature>
<organism evidence="3 4">
    <name type="scientific">Gonium pectorale</name>
    <name type="common">Green alga</name>
    <dbReference type="NCBI Taxonomy" id="33097"/>
    <lineage>
        <taxon>Eukaryota</taxon>
        <taxon>Viridiplantae</taxon>
        <taxon>Chlorophyta</taxon>
        <taxon>core chlorophytes</taxon>
        <taxon>Chlorophyceae</taxon>
        <taxon>CS clade</taxon>
        <taxon>Chlamydomonadales</taxon>
        <taxon>Volvocaceae</taxon>
        <taxon>Gonium</taxon>
    </lineage>
</organism>
<dbReference type="Gene3D" id="3.30.200.20">
    <property type="entry name" value="Phosphorylase Kinase, domain 1"/>
    <property type="match status" value="1"/>
</dbReference>
<feature type="compositionally biased region" description="Gly residues" evidence="1">
    <location>
        <begin position="245"/>
        <end position="258"/>
    </location>
</feature>
<sequence>MNLISAKIQPAGGVSFTLENVVLSSYRRDQLVRAPGLDGLMPPPDGKKALIVLKQSALVVAACYPPSVGALNIASLPRPEGYPGTQNRTFGLPQPGCVDDPGAMLLQRCWPARNQDVDIVIKGADLDPRTQQPVANNYTLISAEVTYLCQRVLSMDCVEVYGPLGCYIKAVAEGRRRWRCCAAWPPTWSGGDAGGPEAGLGELQPGNKPESAACTSAEPCSGGRPGSTEQASVEGTGAGSCEPVGGAGGAGGNRGGTAGPELRKNSTSSQLPIMITTPTRADLDLGVVLLDDSGAAAAARGGSATERTGRVAMAGAAAAPGAAAAAAGLAPGACGQAALSGCGPADASDSGTAAEAEGCAQAPADNRVFLLPVKRGEGGFGQVHEGTYQGQRVAVKLVSDVHVCGPEGQPSEELLQSFAHEVQVLGRCQHPNVVRLMAACLAPPRLCLVMELMESSLDRLLHGGGGCGGGGRARRLLPLRKAGLTYPGARVAALYIAREIACGLEYLHPTIVHRDLKPANVLINEPDSDTPTVKLTDIFSFGVLLWELLSGQLPWEGAHMVAVACNVVMRGGRPPLEALSPARCPPRLRQLIRQCWEHDPLRRPAAAELAKELRLMLMQEASSHLPLESPPSAPSAAAPTAAARAEYASFNSNDAAALLPISGRDLSPGPMLPVYKLEFLDLRTPASAQHPHRQHQQQAFSSGDADGRRPMSVWPPMGPWPQRQHELRGQQGVGGSSFGTVSLLDVRELAIGGRGDVGGGDAGSPLVAGEAEAEAAAASAGPEGHLGSDWWIGVTDFNARSVASRAAAGPQSRSDGREAGGVGGLGGSGEAPPGAEQAGAPIHFAIQLGR</sequence>
<dbReference type="Pfam" id="PF00069">
    <property type="entry name" value="Pkinase"/>
    <property type="match status" value="1"/>
</dbReference>
<dbReference type="GO" id="GO:0005524">
    <property type="term" value="F:ATP binding"/>
    <property type="evidence" value="ECO:0007669"/>
    <property type="project" value="InterPro"/>
</dbReference>
<dbReference type="SUPFAM" id="SSF56112">
    <property type="entry name" value="Protein kinase-like (PK-like)"/>
    <property type="match status" value="1"/>
</dbReference>
<accession>A0A150G3K0</accession>
<evidence type="ECO:0000256" key="1">
    <source>
        <dbReference type="SAM" id="MobiDB-lite"/>
    </source>
</evidence>
<dbReference type="PROSITE" id="PS50011">
    <property type="entry name" value="PROTEIN_KINASE_DOM"/>
    <property type="match status" value="1"/>
</dbReference>
<dbReference type="Gene3D" id="1.10.510.10">
    <property type="entry name" value="Transferase(Phosphotransferase) domain 1"/>
    <property type="match status" value="2"/>
</dbReference>
<dbReference type="GO" id="GO:0004674">
    <property type="term" value="F:protein serine/threonine kinase activity"/>
    <property type="evidence" value="ECO:0007669"/>
    <property type="project" value="TreeGrafter"/>
</dbReference>
<dbReference type="Proteomes" id="UP000075714">
    <property type="component" value="Unassembled WGS sequence"/>
</dbReference>
<gene>
    <name evidence="3" type="ORF">GPECTOR_78g78</name>
</gene>